<dbReference type="Pfam" id="PF02518">
    <property type="entry name" value="HATPase_c"/>
    <property type="match status" value="1"/>
</dbReference>
<dbReference type="SUPFAM" id="SSF55874">
    <property type="entry name" value="ATPase domain of HSP90 chaperone/DNA topoisomerase II/histidine kinase"/>
    <property type="match status" value="1"/>
</dbReference>
<sequence length="480" mass="55356">CCFYDSITKSGQESICFDVNEFRSQGLLELVREKRETIYSSTFRLSEPGYEERNCFYIIHQLVDFASYQDGPAGCIVLCVDEAALRQVYQETVTESNFTFVVNRAGEVVSHPLEERSYPAIVDTDGTENLTDEQLEAGALRYVEQAGYFSGGVLQVSSRAVLDGQFYVVNVYNRNDGLSEFRLIAAVIFCIGVIAALLCIFFAIQYSTDVDKSVRPILKAMDEADAAEAFAIREEGNDEFARISRHFNRMMQRLRHSREQEKEAMIREKNAEIKSLEAQINPHFLYNTLDTINWMALDREEYTISKMLTSLASILRYSIHRSNTIVEIEEELEYLKKYIYLQQQRFDYSFLCTVEADENVRGCMIHKMLIQPFLENTLVHGFPGNSQMDEVNVRFQKDSQDRIRIEIRDNGKGMPPEQVEYFNHFDYTRSSIEGSIGVRNVITRLKLYYGEQGEFHMESGETGTVVTLWIPCGQEQEREK</sequence>
<dbReference type="InterPro" id="IPR003660">
    <property type="entry name" value="HAMP_dom"/>
</dbReference>
<evidence type="ECO:0000259" key="6">
    <source>
        <dbReference type="PROSITE" id="PS50885"/>
    </source>
</evidence>
<dbReference type="Proteomes" id="UP000886723">
    <property type="component" value="Unassembled WGS sequence"/>
</dbReference>
<dbReference type="GO" id="GO:0000155">
    <property type="term" value="F:phosphorelay sensor kinase activity"/>
    <property type="evidence" value="ECO:0007669"/>
    <property type="project" value="InterPro"/>
</dbReference>
<keyword evidence="3" id="KW-0808">Transferase</keyword>
<dbReference type="InterPro" id="IPR003594">
    <property type="entry name" value="HATPase_dom"/>
</dbReference>
<evidence type="ECO:0000313" key="7">
    <source>
        <dbReference type="EMBL" id="HIV14015.1"/>
    </source>
</evidence>
<gene>
    <name evidence="7" type="ORF">IAA63_12885</name>
</gene>
<reference evidence="7" key="2">
    <citation type="journal article" date="2021" name="PeerJ">
        <title>Extensive microbial diversity within the chicken gut microbiome revealed by metagenomics and culture.</title>
        <authorList>
            <person name="Gilroy R."/>
            <person name="Ravi A."/>
            <person name="Getino M."/>
            <person name="Pursley I."/>
            <person name="Horton D.L."/>
            <person name="Alikhan N.F."/>
            <person name="Baker D."/>
            <person name="Gharbi K."/>
            <person name="Hall N."/>
            <person name="Watson M."/>
            <person name="Adriaenssens E.M."/>
            <person name="Foster-Nyarko E."/>
            <person name="Jarju S."/>
            <person name="Secka A."/>
            <person name="Antonio M."/>
            <person name="Oren A."/>
            <person name="Chaudhuri R.R."/>
            <person name="La Ragione R."/>
            <person name="Hildebrand F."/>
            <person name="Pallen M.J."/>
        </authorList>
    </citation>
    <scope>NUCLEOTIDE SEQUENCE</scope>
    <source>
        <strain evidence="7">ChiBcec2-4451</strain>
    </source>
</reference>
<dbReference type="Gene3D" id="6.10.340.10">
    <property type="match status" value="1"/>
</dbReference>
<feature type="non-terminal residue" evidence="7">
    <location>
        <position position="1"/>
    </location>
</feature>
<evidence type="ECO:0000256" key="1">
    <source>
        <dbReference type="ARBA" id="ARBA00004370"/>
    </source>
</evidence>
<dbReference type="EMBL" id="DVON01000275">
    <property type="protein sequence ID" value="HIV14015.1"/>
    <property type="molecule type" value="Genomic_DNA"/>
</dbReference>
<evidence type="ECO:0000256" key="2">
    <source>
        <dbReference type="ARBA" id="ARBA00022553"/>
    </source>
</evidence>
<dbReference type="GO" id="GO:0016020">
    <property type="term" value="C:membrane"/>
    <property type="evidence" value="ECO:0007669"/>
    <property type="project" value="UniProtKB-SubCell"/>
</dbReference>
<accession>A0A9D1NXQ1</accession>
<dbReference type="PANTHER" id="PTHR34220:SF7">
    <property type="entry name" value="SENSOR HISTIDINE KINASE YPDA"/>
    <property type="match status" value="1"/>
</dbReference>
<evidence type="ECO:0000256" key="4">
    <source>
        <dbReference type="ARBA" id="ARBA00022777"/>
    </source>
</evidence>
<feature type="transmembrane region" description="Helical" evidence="5">
    <location>
        <begin position="183"/>
        <end position="204"/>
    </location>
</feature>
<reference evidence="7" key="1">
    <citation type="submission" date="2020-10" db="EMBL/GenBank/DDBJ databases">
        <authorList>
            <person name="Gilroy R."/>
        </authorList>
    </citation>
    <scope>NUCLEOTIDE SEQUENCE</scope>
    <source>
        <strain evidence="7">ChiBcec2-4451</strain>
    </source>
</reference>
<comment type="caution">
    <text evidence="7">The sequence shown here is derived from an EMBL/GenBank/DDBJ whole genome shotgun (WGS) entry which is preliminary data.</text>
</comment>
<keyword evidence="4 7" id="KW-0418">Kinase</keyword>
<dbReference type="Gene3D" id="3.30.565.10">
    <property type="entry name" value="Histidine kinase-like ATPase, C-terminal domain"/>
    <property type="match status" value="1"/>
</dbReference>
<dbReference type="CDD" id="cd06225">
    <property type="entry name" value="HAMP"/>
    <property type="match status" value="1"/>
</dbReference>
<protein>
    <submittedName>
        <fullName evidence="7">Sensor histidine kinase</fullName>
    </submittedName>
</protein>
<keyword evidence="2" id="KW-0597">Phosphoprotein</keyword>
<dbReference type="InterPro" id="IPR010559">
    <property type="entry name" value="Sig_transdc_His_kin_internal"/>
</dbReference>
<evidence type="ECO:0000313" key="8">
    <source>
        <dbReference type="Proteomes" id="UP000886723"/>
    </source>
</evidence>
<evidence type="ECO:0000256" key="5">
    <source>
        <dbReference type="SAM" id="Phobius"/>
    </source>
</evidence>
<dbReference type="AlphaFoldDB" id="A0A9D1NXQ1"/>
<keyword evidence="5" id="KW-1133">Transmembrane helix</keyword>
<dbReference type="InterPro" id="IPR050640">
    <property type="entry name" value="Bact_2-comp_sensor_kinase"/>
</dbReference>
<organism evidence="7 8">
    <name type="scientific">Candidatus Pullilachnospira stercoravium</name>
    <dbReference type="NCBI Taxonomy" id="2840913"/>
    <lineage>
        <taxon>Bacteria</taxon>
        <taxon>Bacillati</taxon>
        <taxon>Bacillota</taxon>
        <taxon>Clostridia</taxon>
        <taxon>Lachnospirales</taxon>
        <taxon>Lachnospiraceae</taxon>
        <taxon>Lachnospiraceae incertae sedis</taxon>
        <taxon>Candidatus Pullilachnospira</taxon>
    </lineage>
</organism>
<dbReference type="PANTHER" id="PTHR34220">
    <property type="entry name" value="SENSOR HISTIDINE KINASE YPDA"/>
    <property type="match status" value="1"/>
</dbReference>
<comment type="subcellular location">
    <subcellularLocation>
        <location evidence="1">Membrane</location>
    </subcellularLocation>
</comment>
<dbReference type="InterPro" id="IPR036890">
    <property type="entry name" value="HATPase_C_sf"/>
</dbReference>
<keyword evidence="5" id="KW-0472">Membrane</keyword>
<dbReference type="Pfam" id="PF06580">
    <property type="entry name" value="His_kinase"/>
    <property type="match status" value="1"/>
</dbReference>
<keyword evidence="5" id="KW-0812">Transmembrane</keyword>
<name>A0A9D1NXQ1_9FIRM</name>
<evidence type="ECO:0000256" key="3">
    <source>
        <dbReference type="ARBA" id="ARBA00022679"/>
    </source>
</evidence>
<feature type="domain" description="HAMP" evidence="6">
    <location>
        <begin position="232"/>
        <end position="259"/>
    </location>
</feature>
<dbReference type="PROSITE" id="PS50885">
    <property type="entry name" value="HAMP"/>
    <property type="match status" value="1"/>
</dbReference>
<proteinExistence type="predicted"/>